<dbReference type="InterPro" id="IPR006710">
    <property type="entry name" value="Glyco_hydro_43"/>
</dbReference>
<dbReference type="Pfam" id="PF04616">
    <property type="entry name" value="Glyco_hydro_43"/>
    <property type="match status" value="1"/>
</dbReference>
<dbReference type="InterPro" id="IPR051795">
    <property type="entry name" value="Glycosyl_Hydrlase_43"/>
</dbReference>
<keyword evidence="2 4" id="KW-0378">Hydrolase</keyword>
<name>A0A427XNW0_9TREE</name>
<proteinExistence type="inferred from homology"/>
<dbReference type="PANTHER" id="PTHR42812:SF16">
    <property type="entry name" value="HYDROLASE, PUTATIVE (AFU_ORTHOLOGUE AFUA_7G06110)-RELATED"/>
    <property type="match status" value="1"/>
</dbReference>
<dbReference type="InterPro" id="IPR013320">
    <property type="entry name" value="ConA-like_dom_sf"/>
</dbReference>
<dbReference type="InterPro" id="IPR023296">
    <property type="entry name" value="Glyco_hydro_beta-prop_sf"/>
</dbReference>
<dbReference type="STRING" id="105984.A0A427XNW0"/>
<dbReference type="SUPFAM" id="SSF49899">
    <property type="entry name" value="Concanavalin A-like lectins/glucanases"/>
    <property type="match status" value="1"/>
</dbReference>
<dbReference type="AlphaFoldDB" id="A0A427XNW0"/>
<dbReference type="Gene3D" id="2.115.10.20">
    <property type="entry name" value="Glycosyl hydrolase domain, family 43"/>
    <property type="match status" value="1"/>
</dbReference>
<dbReference type="CDD" id="cd18617">
    <property type="entry name" value="GH43_XynB-like"/>
    <property type="match status" value="1"/>
</dbReference>
<dbReference type="GeneID" id="39593724"/>
<dbReference type="GO" id="GO:0005975">
    <property type="term" value="P:carbohydrate metabolic process"/>
    <property type="evidence" value="ECO:0007669"/>
    <property type="project" value="InterPro"/>
</dbReference>
<dbReference type="Gene3D" id="2.60.120.200">
    <property type="match status" value="1"/>
</dbReference>
<keyword evidence="3 4" id="KW-0326">Glycosidase</keyword>
<dbReference type="RefSeq" id="XP_028475546.1">
    <property type="nucleotide sequence ID" value="XM_028624474.1"/>
</dbReference>
<dbReference type="GO" id="GO:0004553">
    <property type="term" value="F:hydrolase activity, hydrolyzing O-glycosyl compounds"/>
    <property type="evidence" value="ECO:0007669"/>
    <property type="project" value="InterPro"/>
</dbReference>
<dbReference type="InterPro" id="IPR041542">
    <property type="entry name" value="GH43_C2"/>
</dbReference>
<dbReference type="SUPFAM" id="SSF75005">
    <property type="entry name" value="Arabinanase/levansucrase/invertase"/>
    <property type="match status" value="1"/>
</dbReference>
<keyword evidence="7" id="KW-1185">Reference proteome</keyword>
<protein>
    <recommendedName>
        <fullName evidence="5">Beta-xylosidase C-terminal Concanavalin A-like domain-containing protein</fullName>
    </recommendedName>
</protein>
<evidence type="ECO:0000256" key="4">
    <source>
        <dbReference type="RuleBase" id="RU361187"/>
    </source>
</evidence>
<organism evidence="6 7">
    <name type="scientific">Apiotrichum porosum</name>
    <dbReference type="NCBI Taxonomy" id="105984"/>
    <lineage>
        <taxon>Eukaryota</taxon>
        <taxon>Fungi</taxon>
        <taxon>Dikarya</taxon>
        <taxon>Basidiomycota</taxon>
        <taxon>Agaricomycotina</taxon>
        <taxon>Tremellomycetes</taxon>
        <taxon>Trichosporonales</taxon>
        <taxon>Trichosporonaceae</taxon>
        <taxon>Apiotrichum</taxon>
    </lineage>
</organism>
<accession>A0A427XNW0</accession>
<gene>
    <name evidence="6" type="ORF">EHS24_009181</name>
</gene>
<feature type="domain" description="Beta-xylosidase C-terminal Concanavalin A-like" evidence="5">
    <location>
        <begin position="351"/>
        <end position="545"/>
    </location>
</feature>
<dbReference type="Proteomes" id="UP000279236">
    <property type="component" value="Unassembled WGS sequence"/>
</dbReference>
<sequence length="551" mass="60967">MTTSPASAVADKFRNPILPGFNPDPSICYVPGKGYFVATSSFEYFPGLPVYHSTDLNSWKLIGHALNRRSQGVDMQTVETSGGLWAPTFRYHNGRWYMICSCFWRIRIVPGGAPDFVSSGFYMWTDDIFDDSKWSNAIYFEEIGFDQDLLFDDDGRVYQTVTRFDFSAPTTHGQPLIQSFINEIDLETGTSLTQPVLAKASPLGVAEGCHILKKDGFYYFFTAEGGTQDGHRECVYRSTCPTGPFEAPPEGINPVIFNDAHPDIQNTGHMDLIEGVNGQWVAVFLGVRPVFEAGITKEGGKGMPTHLGRETFMAPMEWVDGWPVVNNRKPIELIGDFPGLELAPEPAGWIDEFDKPTLNLGWYHIRVPLRQYYSLTERPGYLALRGGPITLDTEHSPSALLQKQPGFNLDWSTEVEFTPTLPGQEAGTVVWMSKGEHASLGLRGVDTEGNVEVAFKRPSTDGKFDISTFPLPSTFTPGTPVTFYVHARTQQYEFAYSVGGAAPVVVGTMASSELKPLFTGVHLGVFAQGAKDMPCINRAYFKYAKWDSVAA</sequence>
<evidence type="ECO:0000313" key="6">
    <source>
        <dbReference type="EMBL" id="RSH80599.1"/>
    </source>
</evidence>
<evidence type="ECO:0000256" key="3">
    <source>
        <dbReference type="ARBA" id="ARBA00023295"/>
    </source>
</evidence>
<dbReference type="PANTHER" id="PTHR42812">
    <property type="entry name" value="BETA-XYLOSIDASE"/>
    <property type="match status" value="1"/>
</dbReference>
<evidence type="ECO:0000256" key="1">
    <source>
        <dbReference type="ARBA" id="ARBA00009865"/>
    </source>
</evidence>
<reference evidence="6 7" key="1">
    <citation type="submission" date="2018-11" db="EMBL/GenBank/DDBJ databases">
        <title>Genome sequence of Apiotrichum porosum DSM 27194.</title>
        <authorList>
            <person name="Aliyu H."/>
            <person name="Gorte O."/>
            <person name="Ochsenreither K."/>
        </authorList>
    </citation>
    <scope>NUCLEOTIDE SEQUENCE [LARGE SCALE GENOMIC DNA]</scope>
    <source>
        <strain evidence="6 7">DSM 27194</strain>
    </source>
</reference>
<comment type="caution">
    <text evidence="6">The sequence shown here is derived from an EMBL/GenBank/DDBJ whole genome shotgun (WGS) entry which is preliminary data.</text>
</comment>
<evidence type="ECO:0000259" key="5">
    <source>
        <dbReference type="Pfam" id="PF17851"/>
    </source>
</evidence>
<comment type="similarity">
    <text evidence="1 4">Belongs to the glycosyl hydrolase 43 family.</text>
</comment>
<dbReference type="OrthoDB" id="2139957at2759"/>
<dbReference type="Pfam" id="PF17851">
    <property type="entry name" value="GH43_C2"/>
    <property type="match status" value="1"/>
</dbReference>
<evidence type="ECO:0000256" key="2">
    <source>
        <dbReference type="ARBA" id="ARBA00022801"/>
    </source>
</evidence>
<dbReference type="EMBL" id="RSCE01000008">
    <property type="protein sequence ID" value="RSH80599.1"/>
    <property type="molecule type" value="Genomic_DNA"/>
</dbReference>
<evidence type="ECO:0000313" key="7">
    <source>
        <dbReference type="Proteomes" id="UP000279236"/>
    </source>
</evidence>